<dbReference type="PROSITE" id="PS00198">
    <property type="entry name" value="4FE4S_FER_1"/>
    <property type="match status" value="1"/>
</dbReference>
<evidence type="ECO:0000256" key="3">
    <source>
        <dbReference type="ARBA" id="ARBA00023014"/>
    </source>
</evidence>
<reference evidence="5" key="1">
    <citation type="submission" date="2022-06" db="EMBL/GenBank/DDBJ databases">
        <title>Isolation of gut microbiota from human fecal samples.</title>
        <authorList>
            <person name="Pamer E.G."/>
            <person name="Barat B."/>
            <person name="Waligurski E."/>
            <person name="Medina S."/>
            <person name="Paddock L."/>
            <person name="Mostad J."/>
        </authorList>
    </citation>
    <scope>NUCLEOTIDE SEQUENCE</scope>
    <source>
        <strain evidence="5">DFI.7.96</strain>
    </source>
</reference>
<name>A0AAW5KBL6_9FIRM</name>
<dbReference type="SUPFAM" id="SSF54862">
    <property type="entry name" value="4Fe-4S ferredoxins"/>
    <property type="match status" value="1"/>
</dbReference>
<dbReference type="InterPro" id="IPR052977">
    <property type="entry name" value="Polyferredoxin-like_ET"/>
</dbReference>
<dbReference type="InterPro" id="IPR007516">
    <property type="entry name" value="Co_F420_Hydgase/DH_bsu_N"/>
</dbReference>
<protein>
    <submittedName>
        <fullName evidence="5">Coenzyme F420 hydrogenase/dehydrogenase, beta subunit C-terminal domain</fullName>
    </submittedName>
</protein>
<accession>A0AAW5KBL6</accession>
<dbReference type="Pfam" id="PF12838">
    <property type="entry name" value="Fer4_7"/>
    <property type="match status" value="1"/>
</dbReference>
<evidence type="ECO:0000313" key="6">
    <source>
        <dbReference type="Proteomes" id="UP001205063"/>
    </source>
</evidence>
<evidence type="ECO:0000259" key="4">
    <source>
        <dbReference type="PROSITE" id="PS51379"/>
    </source>
</evidence>
<dbReference type="PANTHER" id="PTHR43193">
    <property type="match status" value="1"/>
</dbReference>
<keyword evidence="1" id="KW-0479">Metal-binding</keyword>
<dbReference type="PANTHER" id="PTHR43193:SF2">
    <property type="entry name" value="POLYFERREDOXIN PROTEIN FWDF"/>
    <property type="match status" value="1"/>
</dbReference>
<dbReference type="GO" id="GO:0051536">
    <property type="term" value="F:iron-sulfur cluster binding"/>
    <property type="evidence" value="ECO:0007669"/>
    <property type="project" value="UniProtKB-KW"/>
</dbReference>
<dbReference type="Pfam" id="PF04432">
    <property type="entry name" value="FrhB_FdhB_C"/>
    <property type="match status" value="1"/>
</dbReference>
<keyword evidence="3" id="KW-0411">Iron-sulfur</keyword>
<gene>
    <name evidence="5" type="ORF">NE646_01570</name>
</gene>
<dbReference type="RefSeq" id="WP_256135249.1">
    <property type="nucleotide sequence ID" value="NZ_JANGAB010000001.1"/>
</dbReference>
<evidence type="ECO:0000313" key="5">
    <source>
        <dbReference type="EMBL" id="MCQ4948359.1"/>
    </source>
</evidence>
<proteinExistence type="predicted"/>
<dbReference type="AlphaFoldDB" id="A0AAW5KBL6"/>
<organism evidence="5 6">
    <name type="scientific">Bittarella massiliensis</name>
    <name type="common">ex Durand et al. 2017</name>
    <dbReference type="NCBI Taxonomy" id="1720313"/>
    <lineage>
        <taxon>Bacteria</taxon>
        <taxon>Bacillati</taxon>
        <taxon>Bacillota</taxon>
        <taxon>Clostridia</taxon>
        <taxon>Eubacteriales</taxon>
        <taxon>Oscillospiraceae</taxon>
        <taxon>Bittarella (ex Durand et al. 2017)</taxon>
    </lineage>
</organism>
<sequence>MNHIYIEQKEFCTGCTACSNVCPQQCISFLEDEEGFLYPNVDESFCVECGKCKAVCPVKKERGDIPDENNIKVFACVNKDKKVLKESSSGGVFSLLAQKTIEKGGVVFGAAFNECWDVCHISITDSDEIFKFRGSKYVQSNMGDAFSSVKNFLNQGRQVLFSGTPCQIAGLNSYLGREYTNLVTCDFICTGVPSPKVFRAYRTHYERKFQEPILKISFRDKKYGWDAFSMVLCGTSKEYRKIRFFDPYIQAQYSHISLRPACYHCQFKKCNSNSDIKLADYWYVSQVHPEIAARDGVSLVIINGPKGQKLFDSVAPEMQIVESQIEHVYRTNASFAITAKEPVARKEYLQVVCHSNSSEDIVRWLEKHAKLSFKDKIVTRLRFFKHQMFTRK</sequence>
<dbReference type="InterPro" id="IPR017900">
    <property type="entry name" value="4Fe4S_Fe_S_CS"/>
</dbReference>
<dbReference type="PROSITE" id="PS51379">
    <property type="entry name" value="4FE4S_FER_2"/>
    <property type="match status" value="2"/>
</dbReference>
<dbReference type="Gene3D" id="3.30.70.20">
    <property type="match status" value="1"/>
</dbReference>
<evidence type="ECO:0000256" key="2">
    <source>
        <dbReference type="ARBA" id="ARBA00023004"/>
    </source>
</evidence>
<feature type="domain" description="4Fe-4S ferredoxin-type" evidence="4">
    <location>
        <begin position="37"/>
        <end position="68"/>
    </location>
</feature>
<dbReference type="InterPro" id="IPR007525">
    <property type="entry name" value="FrhB_FdhB_C"/>
</dbReference>
<dbReference type="Proteomes" id="UP001205063">
    <property type="component" value="Unassembled WGS sequence"/>
</dbReference>
<evidence type="ECO:0000256" key="1">
    <source>
        <dbReference type="ARBA" id="ARBA00022723"/>
    </source>
</evidence>
<dbReference type="GO" id="GO:0046872">
    <property type="term" value="F:metal ion binding"/>
    <property type="evidence" value="ECO:0007669"/>
    <property type="project" value="UniProtKB-KW"/>
</dbReference>
<dbReference type="EMBL" id="JANGAB010000001">
    <property type="protein sequence ID" value="MCQ4948359.1"/>
    <property type="molecule type" value="Genomic_DNA"/>
</dbReference>
<comment type="caution">
    <text evidence="5">The sequence shown here is derived from an EMBL/GenBank/DDBJ whole genome shotgun (WGS) entry which is preliminary data.</text>
</comment>
<dbReference type="InterPro" id="IPR017896">
    <property type="entry name" value="4Fe4S_Fe-S-bd"/>
</dbReference>
<dbReference type="Pfam" id="PF04422">
    <property type="entry name" value="FrhB_FdhB_N"/>
    <property type="match status" value="1"/>
</dbReference>
<feature type="domain" description="4Fe-4S ferredoxin-type" evidence="4">
    <location>
        <begin position="2"/>
        <end position="32"/>
    </location>
</feature>
<keyword evidence="2" id="KW-0408">Iron</keyword>